<keyword evidence="3" id="KW-1185">Reference proteome</keyword>
<proteinExistence type="predicted"/>
<protein>
    <submittedName>
        <fullName evidence="2">Uncharacterized protein</fullName>
    </submittedName>
</protein>
<gene>
    <name evidence="2" type="ORF">KP509_01G027000</name>
</gene>
<dbReference type="Gene3D" id="2.60.40.10">
    <property type="entry name" value="Immunoglobulins"/>
    <property type="match status" value="6"/>
</dbReference>
<dbReference type="OrthoDB" id="1926117at2759"/>
<comment type="caution">
    <text evidence="2">The sequence shown here is derived from an EMBL/GenBank/DDBJ whole genome shotgun (WGS) entry which is preliminary data.</text>
</comment>
<dbReference type="InterPro" id="IPR033304">
    <property type="entry name" value="DLEC1"/>
</dbReference>
<sequence>MAPYLGLPGRPEMELQEPDFVDRRPLDQKPKLFQHANDIIIRQDRRPLDQKPKSLRDLTLIHQAKGMSILKHLKKKVEHLSNPRYCSNHKNNRALKLYVWDDNHKEYVVPLDSFYIVFDGYEMGSIYTRQCRVVNTSDCSHKIRVLHPATGHFHVVFEKICPQGMFLAPGDSFDLTVTFSADSSVMMEDLLVIKCETCVLKVILRAINPFPWLDVPSTIDIGHCLVGYELPFVFPIVSKGAGAIFKISSDINDANDGAIRELNTFRVLIENHFIVYPKDFKLKKDERRHIFIIFMPQSAGQFTFVMKISTDCNHEWIIEIKGVGIDLDISVQDSENGKLFNFQELGEVAFGSGTISTTVHRKLLATNNMPIPLQFSWNVEDFASTTFSTDKYLNSKSHVFSVSPVSGILEPGLQQTITFSFTPHELQDYQKMASLFVASISFSEFHSPQFEELQQIIQSLRLKNDEVNDRMESNIGQQINEGVGNSSCIMSLDHVGKDSVKSSKLLVLKLAGAGHPLQIEFKPPVLQVLDMIEQGQSYTTSVLLKNKSSVDICFSWKLSELPDKAEMKISHVTVSPEHGTVNAKCEREFRVHFMAKAYGTLYETIFCQIIGGPELPLYIKGSIQGPSVHISPALLDFGVIKVKKSSLLELILKNRSNAAASFKLVSAPMPAIFHSYVEPMVDCVNNTGSLPEQLSCAVSSSCQGRNFTNPIELAEPVQEISNAYRACNQRDQCSELLFSPSEGTISKNGRLVVNVECRPKVSGHHRWAITCEVAGEKSLSQYAIARCQAAGAELYLSPSSLDLGVTYIGSSIQKVVYIHNLSILPCFFNWSEETFQSLTFVRVNVTPLKGHLSPSSKQEIIFSLSPTEPGEKNFSLTCISEGIIPPLTLNFRLYVSDIHCAIHIEQPLRINRFDYSMTDYSRFQISTLKVIDRSKQVVLDFGKKCSIGVVQSLKIVIQNETAIAGKIHASVMHYGLAPALGEELLAQLTGKHAARKANRKKLLGDSSKVANRQFSTDAGCIMSAQRQWASTCIKGGSQGIAIILSSTEGTLPGWGSWELVVFCYAWFPGDYKDILIIKAGDNVEYRIPVLIGVNGTPLLLRENKFDPQDFGRTGEVRCLTLNWNPVPAGHPHTSRIFWVANSAPYPLEVEWEFYEPFLATTENYIKVNLHVENDEEIVHVIMLGDPDKGPIQLNLETENITHVNLELIECEDNTVQRDSGFEIYPAKQFISPQSSVQFTVMHYSDDASTFVSNLRGNTYLRASKQQESIDSSCAGHAVSLPHCFDTGGFSDSVTTFIPPLYVSLQSVRYPPRLKTNMEAGLEFLLRASDEPHSSIKHVAEILNEYDYTLSFGVSTEPPFRLRIPGNSFHNETDNNLDTDANCGSISNITLLPKTGLCLEVNFMPSNEILRKREDQKFESNFMINISTKFQQAIPMTGILLFPKVGTYNECIWFGTVLKNSSQTLPFTVRNLSKVDAHWSLVRIKEDSTPSNTMTPASATTASSLENEQMQARTSDGLGDSAFTFDIQGGVLRASTESAISEQQVNATFSPNDSTFYRERVRIEVLHGCGCTFNLEGQGVDSILPDPAPPPAIPVKKQGKTKKIPAK</sequence>
<evidence type="ECO:0000256" key="1">
    <source>
        <dbReference type="SAM" id="MobiDB-lite"/>
    </source>
</evidence>
<dbReference type="OMA" id="HIKFTTW"/>
<evidence type="ECO:0000313" key="2">
    <source>
        <dbReference type="EMBL" id="KAH7445870.1"/>
    </source>
</evidence>
<feature type="region of interest" description="Disordered" evidence="1">
    <location>
        <begin position="1581"/>
        <end position="1606"/>
    </location>
</feature>
<dbReference type="GO" id="GO:0005737">
    <property type="term" value="C:cytoplasm"/>
    <property type="evidence" value="ECO:0007669"/>
    <property type="project" value="TreeGrafter"/>
</dbReference>
<feature type="compositionally biased region" description="Basic residues" evidence="1">
    <location>
        <begin position="1596"/>
        <end position="1606"/>
    </location>
</feature>
<dbReference type="PANTHER" id="PTHR46348:SF1">
    <property type="entry name" value="DELETED IN LUNG AND ESOPHAGEAL CANCER PROTEIN 1"/>
    <property type="match status" value="1"/>
</dbReference>
<dbReference type="GO" id="GO:0008285">
    <property type="term" value="P:negative regulation of cell population proliferation"/>
    <property type="evidence" value="ECO:0007669"/>
    <property type="project" value="InterPro"/>
</dbReference>
<dbReference type="Proteomes" id="UP000825935">
    <property type="component" value="Chromosome 1"/>
</dbReference>
<dbReference type="GO" id="GO:0005929">
    <property type="term" value="C:cilium"/>
    <property type="evidence" value="ECO:0007669"/>
    <property type="project" value="TreeGrafter"/>
</dbReference>
<evidence type="ECO:0000313" key="3">
    <source>
        <dbReference type="Proteomes" id="UP000825935"/>
    </source>
</evidence>
<dbReference type="EMBL" id="CM035406">
    <property type="protein sequence ID" value="KAH7445870.1"/>
    <property type="molecule type" value="Genomic_DNA"/>
</dbReference>
<dbReference type="InterPro" id="IPR013783">
    <property type="entry name" value="Ig-like_fold"/>
</dbReference>
<accession>A0A8T2VF88</accession>
<dbReference type="PANTHER" id="PTHR46348">
    <property type="entry name" value="DELETED IN LUNG AND ESOPHAGEAL CANCER PROTEIN 1"/>
    <property type="match status" value="1"/>
</dbReference>
<reference evidence="2" key="1">
    <citation type="submission" date="2021-08" db="EMBL/GenBank/DDBJ databases">
        <title>WGS assembly of Ceratopteris richardii.</title>
        <authorList>
            <person name="Marchant D.B."/>
            <person name="Chen G."/>
            <person name="Jenkins J."/>
            <person name="Shu S."/>
            <person name="Leebens-Mack J."/>
            <person name="Grimwood J."/>
            <person name="Schmutz J."/>
            <person name="Soltis P."/>
            <person name="Soltis D."/>
            <person name="Chen Z.-H."/>
        </authorList>
    </citation>
    <scope>NUCLEOTIDE SEQUENCE</scope>
    <source>
        <strain evidence="2">Whitten #5841</strain>
        <tissue evidence="2">Leaf</tissue>
    </source>
</reference>
<organism evidence="2 3">
    <name type="scientific">Ceratopteris richardii</name>
    <name type="common">Triangle waterfern</name>
    <dbReference type="NCBI Taxonomy" id="49495"/>
    <lineage>
        <taxon>Eukaryota</taxon>
        <taxon>Viridiplantae</taxon>
        <taxon>Streptophyta</taxon>
        <taxon>Embryophyta</taxon>
        <taxon>Tracheophyta</taxon>
        <taxon>Polypodiopsida</taxon>
        <taxon>Polypodiidae</taxon>
        <taxon>Polypodiales</taxon>
        <taxon>Pteridineae</taxon>
        <taxon>Pteridaceae</taxon>
        <taxon>Parkerioideae</taxon>
        <taxon>Ceratopteris</taxon>
    </lineage>
</organism>
<dbReference type="GO" id="GO:0015631">
    <property type="term" value="F:tubulin binding"/>
    <property type="evidence" value="ECO:0007669"/>
    <property type="project" value="TreeGrafter"/>
</dbReference>
<name>A0A8T2VF88_CERRI</name>
<dbReference type="Pfam" id="PF23316">
    <property type="entry name" value="Ig_DLEC1_6th"/>
    <property type="match status" value="1"/>
</dbReference>